<sequence length="324" mass="34978">MNMNMMSTSSGTMNVMSLMERAAELNEDGVYELADGAFPDAVRSFENAVRQMMTVCEQTTHAHHLQQQQQQQQHAVAPAQVCPAASSTMDSSSSRCSTKQTPTSTSAMDTTMEDTPTSTSSSPASTSTTGCLPSARSSVEVPFLQDDRFYIYSCTVTFNPSTSSSSTLTAATTMIPSSAEIAFYCATILFNLALAHHQHAQRCPKQSQEQAAALRQALALYQESAKALHTLQQRLTPATLCCCADDLLLMSLALCNNQACILAVLQDDATACFQQLFVQSTTALQEPNNFSMFEQSQVQEFLRNAMLFGTLQAGGLHDHAAACA</sequence>
<reference evidence="2" key="1">
    <citation type="submission" date="2020-06" db="EMBL/GenBank/DDBJ databases">
        <authorList>
            <consortium name="Plant Systems Biology data submission"/>
        </authorList>
    </citation>
    <scope>NUCLEOTIDE SEQUENCE</scope>
    <source>
        <strain evidence="2">D6</strain>
    </source>
</reference>
<accession>A0A9N8ESF2</accession>
<feature type="compositionally biased region" description="Low complexity" evidence="1">
    <location>
        <begin position="115"/>
        <end position="129"/>
    </location>
</feature>
<organism evidence="2 3">
    <name type="scientific">Seminavis robusta</name>
    <dbReference type="NCBI Taxonomy" id="568900"/>
    <lineage>
        <taxon>Eukaryota</taxon>
        <taxon>Sar</taxon>
        <taxon>Stramenopiles</taxon>
        <taxon>Ochrophyta</taxon>
        <taxon>Bacillariophyta</taxon>
        <taxon>Bacillariophyceae</taxon>
        <taxon>Bacillariophycidae</taxon>
        <taxon>Naviculales</taxon>
        <taxon>Naviculaceae</taxon>
        <taxon>Seminavis</taxon>
    </lineage>
</organism>
<name>A0A9N8ESF2_9STRA</name>
<feature type="compositionally biased region" description="Low complexity" evidence="1">
    <location>
        <begin position="65"/>
        <end position="97"/>
    </location>
</feature>
<dbReference type="AlphaFoldDB" id="A0A9N8ESF2"/>
<proteinExistence type="predicted"/>
<gene>
    <name evidence="2" type="ORF">SEMRO_1465_G274970.1</name>
</gene>
<evidence type="ECO:0000313" key="2">
    <source>
        <dbReference type="EMBL" id="CAB9523865.1"/>
    </source>
</evidence>
<comment type="caution">
    <text evidence="2">The sequence shown here is derived from an EMBL/GenBank/DDBJ whole genome shotgun (WGS) entry which is preliminary data.</text>
</comment>
<dbReference type="EMBL" id="CAICTM010001463">
    <property type="protein sequence ID" value="CAB9523865.1"/>
    <property type="molecule type" value="Genomic_DNA"/>
</dbReference>
<feature type="compositionally biased region" description="Polar residues" evidence="1">
    <location>
        <begin position="98"/>
        <end position="109"/>
    </location>
</feature>
<dbReference type="Proteomes" id="UP001153069">
    <property type="component" value="Unassembled WGS sequence"/>
</dbReference>
<feature type="region of interest" description="Disordered" evidence="1">
    <location>
        <begin position="64"/>
        <end position="134"/>
    </location>
</feature>
<dbReference type="Gene3D" id="1.25.40.280">
    <property type="entry name" value="alix/aip1 like domains"/>
    <property type="match status" value="1"/>
</dbReference>
<protein>
    <submittedName>
        <fullName evidence="2">Uncharacterized protein</fullName>
    </submittedName>
</protein>
<evidence type="ECO:0000256" key="1">
    <source>
        <dbReference type="SAM" id="MobiDB-lite"/>
    </source>
</evidence>
<evidence type="ECO:0000313" key="3">
    <source>
        <dbReference type="Proteomes" id="UP001153069"/>
    </source>
</evidence>
<dbReference type="InterPro" id="IPR038499">
    <property type="entry name" value="BRO1_sf"/>
</dbReference>
<keyword evidence="3" id="KW-1185">Reference proteome</keyword>